<sequence>MNNEIFEMKKVVLRDIEPVLHQRIGDHMIIENFSSKSLLPPGENYGSTIFSVEVELKNKNTEKKENLYLIAKMCPPTEYQKQIFNSSRTFMKEIFMYDTILPAYNKLELECGLKKNEIFEILPKFYGSRLSLKPDGNFDDDAVIFMENLKVEGYNTGDRTLGYDLEHAEEAVKALARFHALGMAMKQKRPGIFEVFKMYAKPLQNSEINTDNMFVLVLDQIKKDPEINPYYERCEKVLLGLKPEDIWSDSFREPWTTIIHSDFWVNNVMFRRSETGKINGIKFVDFQIYLYGSPTRDLIFFLYSSVKNDTTEEQVEDLMDLYYETLVNTLNKMKCNTDKFTKEGFKAKMTEDGEREFIHVAFMIKMLTLDTKEINDFDVDKMHSVIVEHTGNQLFQERLRRLVLCFVKRNWI</sequence>
<dbReference type="SMART" id="SM00587">
    <property type="entry name" value="CHK"/>
    <property type="match status" value="1"/>
</dbReference>
<dbReference type="SUPFAM" id="SSF56112">
    <property type="entry name" value="Protein kinase-like (PK-like)"/>
    <property type="match status" value="1"/>
</dbReference>
<dbReference type="PANTHER" id="PTHR11012:SF55">
    <property type="entry name" value="BHLH DOMAIN-CONTAINING PROTEIN"/>
    <property type="match status" value="1"/>
</dbReference>
<dbReference type="Pfam" id="PF02958">
    <property type="entry name" value="EcKL"/>
    <property type="match status" value="1"/>
</dbReference>
<evidence type="ECO:0000259" key="1">
    <source>
        <dbReference type="SMART" id="SM00587"/>
    </source>
</evidence>
<dbReference type="Gene3D" id="3.90.1200.10">
    <property type="match status" value="1"/>
</dbReference>
<dbReference type="InterPro" id="IPR015897">
    <property type="entry name" value="CHK_kinase-like"/>
</dbReference>
<evidence type="ECO:0000313" key="2">
    <source>
        <dbReference type="EMBL" id="KOX67943.1"/>
    </source>
</evidence>
<feature type="domain" description="CHK kinase-like" evidence="1">
    <location>
        <begin position="144"/>
        <end position="332"/>
    </location>
</feature>
<dbReference type="AlphaFoldDB" id="A0A0M8ZR51"/>
<dbReference type="InterPro" id="IPR004119">
    <property type="entry name" value="EcKL"/>
</dbReference>
<keyword evidence="3" id="KW-1185">Reference proteome</keyword>
<organism evidence="2 3">
    <name type="scientific">Melipona quadrifasciata</name>
    <dbReference type="NCBI Taxonomy" id="166423"/>
    <lineage>
        <taxon>Eukaryota</taxon>
        <taxon>Metazoa</taxon>
        <taxon>Ecdysozoa</taxon>
        <taxon>Arthropoda</taxon>
        <taxon>Hexapoda</taxon>
        <taxon>Insecta</taxon>
        <taxon>Pterygota</taxon>
        <taxon>Neoptera</taxon>
        <taxon>Endopterygota</taxon>
        <taxon>Hymenoptera</taxon>
        <taxon>Apocrita</taxon>
        <taxon>Aculeata</taxon>
        <taxon>Apoidea</taxon>
        <taxon>Anthophila</taxon>
        <taxon>Apidae</taxon>
        <taxon>Melipona</taxon>
    </lineage>
</organism>
<proteinExistence type="predicted"/>
<dbReference type="STRING" id="166423.A0A0M8ZR51"/>
<dbReference type="EMBL" id="KQ435966">
    <property type="protein sequence ID" value="KOX67943.1"/>
    <property type="molecule type" value="Genomic_DNA"/>
</dbReference>
<dbReference type="OrthoDB" id="191037at2759"/>
<dbReference type="Proteomes" id="UP000053105">
    <property type="component" value="Unassembled WGS sequence"/>
</dbReference>
<evidence type="ECO:0000313" key="3">
    <source>
        <dbReference type="Proteomes" id="UP000053105"/>
    </source>
</evidence>
<accession>A0A0M8ZR51</accession>
<name>A0A0M8ZR51_9HYME</name>
<dbReference type="PANTHER" id="PTHR11012">
    <property type="entry name" value="PROTEIN KINASE-LIKE DOMAIN-CONTAINING"/>
    <property type="match status" value="1"/>
</dbReference>
<protein>
    <recommendedName>
        <fullName evidence="1">CHK kinase-like domain-containing protein</fullName>
    </recommendedName>
</protein>
<dbReference type="InterPro" id="IPR011009">
    <property type="entry name" value="Kinase-like_dom_sf"/>
</dbReference>
<gene>
    <name evidence="2" type="ORF">WN51_08180</name>
</gene>
<reference evidence="2 3" key="1">
    <citation type="submission" date="2015-07" db="EMBL/GenBank/DDBJ databases">
        <title>The genome of Melipona quadrifasciata.</title>
        <authorList>
            <person name="Pan H."/>
            <person name="Kapheim K."/>
        </authorList>
    </citation>
    <scope>NUCLEOTIDE SEQUENCE [LARGE SCALE GENOMIC DNA]</scope>
    <source>
        <strain evidence="2">0111107301</strain>
        <tissue evidence="2">Whole body</tissue>
    </source>
</reference>